<dbReference type="Proteomes" id="UP001595526">
    <property type="component" value="Unassembled WGS sequence"/>
</dbReference>
<evidence type="ECO:0000313" key="2">
    <source>
        <dbReference type="EMBL" id="MFC3197640.1"/>
    </source>
</evidence>
<sequence>MQLGNKLIKRTIKVVGLLAVIAGIFVWMIDETRGAELPLLAGLFILLVSHEVKEDERSASLKASSTQLALIIGYAVSLLSANLYDHQVINVQLVAINHFLILVFALAIIIYNIRLYTA</sequence>
<keyword evidence="1" id="KW-0812">Transmembrane</keyword>
<keyword evidence="1" id="KW-1133">Transmembrane helix</keyword>
<feature type="transmembrane region" description="Helical" evidence="1">
    <location>
        <begin position="12"/>
        <end position="29"/>
    </location>
</feature>
<proteinExistence type="predicted"/>
<evidence type="ECO:0008006" key="4">
    <source>
        <dbReference type="Google" id="ProtNLM"/>
    </source>
</evidence>
<keyword evidence="1" id="KW-0472">Membrane</keyword>
<reference evidence="3" key="1">
    <citation type="journal article" date="2019" name="Int. J. Syst. Evol. Microbiol.">
        <title>The Global Catalogue of Microorganisms (GCM) 10K type strain sequencing project: providing services to taxonomists for standard genome sequencing and annotation.</title>
        <authorList>
            <consortium name="The Broad Institute Genomics Platform"/>
            <consortium name="The Broad Institute Genome Sequencing Center for Infectious Disease"/>
            <person name="Wu L."/>
            <person name="Ma J."/>
        </authorList>
    </citation>
    <scope>NUCLEOTIDE SEQUENCE [LARGE SCALE GENOMIC DNA]</scope>
    <source>
        <strain evidence="3">KCTC 52416</strain>
    </source>
</reference>
<evidence type="ECO:0000256" key="1">
    <source>
        <dbReference type="SAM" id="Phobius"/>
    </source>
</evidence>
<keyword evidence="3" id="KW-1185">Reference proteome</keyword>
<protein>
    <recommendedName>
        <fullName evidence="4">DUF2178 domain-containing protein</fullName>
    </recommendedName>
</protein>
<dbReference type="RefSeq" id="WP_379021525.1">
    <property type="nucleotide sequence ID" value="NZ_JBHRTA010000027.1"/>
</dbReference>
<dbReference type="EMBL" id="JBHRTA010000027">
    <property type="protein sequence ID" value="MFC3197640.1"/>
    <property type="molecule type" value="Genomic_DNA"/>
</dbReference>
<evidence type="ECO:0000313" key="3">
    <source>
        <dbReference type="Proteomes" id="UP001595526"/>
    </source>
</evidence>
<gene>
    <name evidence="2" type="ORF">ACFOET_08455</name>
</gene>
<organism evidence="2 3">
    <name type="scientific">Parapedobacter deserti</name>
    <dbReference type="NCBI Taxonomy" id="1912957"/>
    <lineage>
        <taxon>Bacteria</taxon>
        <taxon>Pseudomonadati</taxon>
        <taxon>Bacteroidota</taxon>
        <taxon>Sphingobacteriia</taxon>
        <taxon>Sphingobacteriales</taxon>
        <taxon>Sphingobacteriaceae</taxon>
        <taxon>Parapedobacter</taxon>
    </lineage>
</organism>
<name>A0ABV7JHR1_9SPHI</name>
<accession>A0ABV7JHR1</accession>
<feature type="transmembrane region" description="Helical" evidence="1">
    <location>
        <begin position="89"/>
        <end position="113"/>
    </location>
</feature>
<comment type="caution">
    <text evidence="2">The sequence shown here is derived from an EMBL/GenBank/DDBJ whole genome shotgun (WGS) entry which is preliminary data.</text>
</comment>